<dbReference type="Proteomes" id="UP001602119">
    <property type="component" value="Unassembled WGS sequence"/>
</dbReference>
<protein>
    <submittedName>
        <fullName evidence="5">Aldolase/citrate lyase family protein</fullName>
    </submittedName>
</protein>
<comment type="caution">
    <text evidence="5">The sequence shown here is derived from an EMBL/GenBank/DDBJ whole genome shotgun (WGS) entry which is preliminary data.</text>
</comment>
<dbReference type="Pfam" id="PF03328">
    <property type="entry name" value="HpcH_HpaI"/>
    <property type="match status" value="1"/>
</dbReference>
<gene>
    <name evidence="5" type="ORF">ACFY05_04950</name>
</gene>
<name>A0ABW6V0Q1_MICFU</name>
<dbReference type="InterPro" id="IPR050251">
    <property type="entry name" value="HpcH-HpaI_aldolase"/>
</dbReference>
<evidence type="ECO:0000313" key="6">
    <source>
        <dbReference type="Proteomes" id="UP001602119"/>
    </source>
</evidence>
<keyword evidence="3 5" id="KW-0456">Lyase</keyword>
<dbReference type="GO" id="GO:0016829">
    <property type="term" value="F:lyase activity"/>
    <property type="evidence" value="ECO:0007669"/>
    <property type="project" value="UniProtKB-KW"/>
</dbReference>
<dbReference type="EMBL" id="JBIAXI010000003">
    <property type="protein sequence ID" value="MFF4772187.1"/>
    <property type="molecule type" value="Genomic_DNA"/>
</dbReference>
<evidence type="ECO:0000256" key="3">
    <source>
        <dbReference type="ARBA" id="ARBA00023239"/>
    </source>
</evidence>
<dbReference type="PANTHER" id="PTHR30502">
    <property type="entry name" value="2-KETO-3-DEOXY-L-RHAMNONATE ALDOLASE"/>
    <property type="match status" value="1"/>
</dbReference>
<evidence type="ECO:0000256" key="1">
    <source>
        <dbReference type="ARBA" id="ARBA00005568"/>
    </source>
</evidence>
<dbReference type="PANTHER" id="PTHR30502:SF0">
    <property type="entry name" value="PHOSPHOENOLPYRUVATE CARBOXYLASE FAMILY PROTEIN"/>
    <property type="match status" value="1"/>
</dbReference>
<accession>A0ABW6V0Q1</accession>
<organism evidence="5 6">
    <name type="scientific">Microtetraspora fusca</name>
    <dbReference type="NCBI Taxonomy" id="1997"/>
    <lineage>
        <taxon>Bacteria</taxon>
        <taxon>Bacillati</taxon>
        <taxon>Actinomycetota</taxon>
        <taxon>Actinomycetes</taxon>
        <taxon>Streptosporangiales</taxon>
        <taxon>Streptosporangiaceae</taxon>
        <taxon>Microtetraspora</taxon>
    </lineage>
</organism>
<reference evidence="5 6" key="1">
    <citation type="submission" date="2024-10" db="EMBL/GenBank/DDBJ databases">
        <title>The Natural Products Discovery Center: Release of the First 8490 Sequenced Strains for Exploring Actinobacteria Biosynthetic Diversity.</title>
        <authorList>
            <person name="Kalkreuter E."/>
            <person name="Kautsar S.A."/>
            <person name="Yang D."/>
            <person name="Bader C.D."/>
            <person name="Teijaro C.N."/>
            <person name="Fluegel L."/>
            <person name="Davis C.M."/>
            <person name="Simpson J.R."/>
            <person name="Lauterbach L."/>
            <person name="Steele A.D."/>
            <person name="Gui C."/>
            <person name="Meng S."/>
            <person name="Li G."/>
            <person name="Viehrig K."/>
            <person name="Ye F."/>
            <person name="Su P."/>
            <person name="Kiefer A.F."/>
            <person name="Nichols A."/>
            <person name="Cepeda A.J."/>
            <person name="Yan W."/>
            <person name="Fan B."/>
            <person name="Jiang Y."/>
            <person name="Adhikari A."/>
            <person name="Zheng C.-J."/>
            <person name="Schuster L."/>
            <person name="Cowan T.M."/>
            <person name="Smanski M.J."/>
            <person name="Chevrette M.G."/>
            <person name="De Carvalho L.P.S."/>
            <person name="Shen B."/>
        </authorList>
    </citation>
    <scope>NUCLEOTIDE SEQUENCE [LARGE SCALE GENOMIC DNA]</scope>
    <source>
        <strain evidence="5 6">NPDC001281</strain>
    </source>
</reference>
<evidence type="ECO:0000259" key="4">
    <source>
        <dbReference type="Pfam" id="PF03328"/>
    </source>
</evidence>
<evidence type="ECO:0000256" key="2">
    <source>
        <dbReference type="ARBA" id="ARBA00022723"/>
    </source>
</evidence>
<feature type="domain" description="HpcH/HpaI aldolase/citrate lyase" evidence="4">
    <location>
        <begin position="26"/>
        <end position="223"/>
    </location>
</feature>
<proteinExistence type="inferred from homology"/>
<keyword evidence="6" id="KW-1185">Reference proteome</keyword>
<sequence length="272" mass="27728">MTWATPVTDARRRLRAALAAGRRITGTFVKLPTIDCVDLARQAGFDFVVVDGEHSALTDETVLALVRHAAATGLPAMVRVPSVDPAWINRVLESGAAGVQLSMLTRAAETSALVAATRYAPYGERSVSLAHPAAGFGAADLAAYLAAEERDRPLLVGQIETATTRDPLVELVRGLDVAFVGTTDLAVGLGLAGAADQTALAARVAEIAAAARAAGTAFGGWVARPEAALIAAAGLDSAAYVIAGSDLQFLGSALRATAAVARDLPGPEPAAP</sequence>
<evidence type="ECO:0000313" key="5">
    <source>
        <dbReference type="EMBL" id="MFF4772187.1"/>
    </source>
</evidence>
<dbReference type="InterPro" id="IPR015813">
    <property type="entry name" value="Pyrv/PenolPyrv_kinase-like_dom"/>
</dbReference>
<dbReference type="SUPFAM" id="SSF51621">
    <property type="entry name" value="Phosphoenolpyruvate/pyruvate domain"/>
    <property type="match status" value="1"/>
</dbReference>
<dbReference type="Gene3D" id="3.20.20.60">
    <property type="entry name" value="Phosphoenolpyruvate-binding domains"/>
    <property type="match status" value="1"/>
</dbReference>
<dbReference type="InterPro" id="IPR005000">
    <property type="entry name" value="Aldolase/citrate-lyase_domain"/>
</dbReference>
<comment type="similarity">
    <text evidence="1">Belongs to the HpcH/HpaI aldolase family.</text>
</comment>
<keyword evidence="2" id="KW-0479">Metal-binding</keyword>
<dbReference type="RefSeq" id="WP_387340715.1">
    <property type="nucleotide sequence ID" value="NZ_JBIAXI010000003.1"/>
</dbReference>
<dbReference type="InterPro" id="IPR040442">
    <property type="entry name" value="Pyrv_kinase-like_dom_sf"/>
</dbReference>